<reference evidence="1 2" key="1">
    <citation type="journal article" date="2015" name="Nature">
        <title>rRNA introns, odd ribosomes, and small enigmatic genomes across a large radiation of phyla.</title>
        <authorList>
            <person name="Brown C.T."/>
            <person name="Hug L.A."/>
            <person name="Thomas B.C."/>
            <person name="Sharon I."/>
            <person name="Castelle C.J."/>
            <person name="Singh A."/>
            <person name="Wilkins M.J."/>
            <person name="Williams K.H."/>
            <person name="Banfield J.F."/>
        </authorList>
    </citation>
    <scope>NUCLEOTIDE SEQUENCE [LARGE SCALE GENOMIC DNA]</scope>
</reference>
<comment type="caution">
    <text evidence="1">The sequence shown here is derived from an EMBL/GenBank/DDBJ whole genome shotgun (WGS) entry which is preliminary data.</text>
</comment>
<sequence length="134" mass="14799">AMKEKKEVELSTLRLLRTALKNKQIDLMRELTEEDVLAVIRSQIKQSKDSIESFESANRNDLADKVKGELIFLERYLPAEMSDEDLEKTVREALALAGISAKVDMGRAMGAVMKAVAGKANGARVKAAVEHALE</sequence>
<dbReference type="PANTHER" id="PTHR28055">
    <property type="entry name" value="ALTERED INHERITANCE OF MITOCHONDRIA PROTEIN 41, MITOCHONDRIAL"/>
    <property type="match status" value="1"/>
</dbReference>
<dbReference type="SUPFAM" id="SSF89095">
    <property type="entry name" value="GatB/YqeY motif"/>
    <property type="match status" value="1"/>
</dbReference>
<protein>
    <recommendedName>
        <fullName evidence="3">GatB/YqeY domain-containing protein</fullName>
    </recommendedName>
</protein>
<dbReference type="InterPro" id="IPR023168">
    <property type="entry name" value="GatB_Yqey_C_2"/>
</dbReference>
<organism evidence="1 2">
    <name type="scientific">Candidatus Uhrbacteria bacterium GW2011_GWF2_44_350</name>
    <dbReference type="NCBI Taxonomy" id="1619000"/>
    <lineage>
        <taxon>Bacteria</taxon>
        <taxon>Candidatus Uhriibacteriota</taxon>
    </lineage>
</organism>
<accession>A0A0G1LL87</accession>
<dbReference type="InterPro" id="IPR042184">
    <property type="entry name" value="YqeY/Aim41_N"/>
</dbReference>
<proteinExistence type="predicted"/>
<feature type="non-terminal residue" evidence="1">
    <location>
        <position position="1"/>
    </location>
</feature>
<dbReference type="GO" id="GO:0016884">
    <property type="term" value="F:carbon-nitrogen ligase activity, with glutamine as amido-N-donor"/>
    <property type="evidence" value="ECO:0007669"/>
    <property type="project" value="InterPro"/>
</dbReference>
<dbReference type="Gene3D" id="1.10.10.410">
    <property type="match status" value="1"/>
</dbReference>
<dbReference type="AlphaFoldDB" id="A0A0G1LL87"/>
<evidence type="ECO:0000313" key="2">
    <source>
        <dbReference type="Proteomes" id="UP000034154"/>
    </source>
</evidence>
<evidence type="ECO:0008006" key="3">
    <source>
        <dbReference type="Google" id="ProtNLM"/>
    </source>
</evidence>
<evidence type="ECO:0000313" key="1">
    <source>
        <dbReference type="EMBL" id="KKT69502.1"/>
    </source>
</evidence>
<dbReference type="Proteomes" id="UP000034154">
    <property type="component" value="Unassembled WGS sequence"/>
</dbReference>
<dbReference type="InterPro" id="IPR003789">
    <property type="entry name" value="Asn/Gln_tRNA_amidoTrase-B-like"/>
</dbReference>
<dbReference type="InterPro" id="IPR019004">
    <property type="entry name" value="YqeY/Aim41"/>
</dbReference>
<dbReference type="Pfam" id="PF09424">
    <property type="entry name" value="YqeY"/>
    <property type="match status" value="1"/>
</dbReference>
<gene>
    <name evidence="1" type="ORF">UW63_C0056G0004</name>
</gene>
<dbReference type="Gene3D" id="1.10.1510.10">
    <property type="entry name" value="Uncharacterised protein YqeY/AIM41 PF09424, N-terminal domain"/>
    <property type="match status" value="1"/>
</dbReference>
<dbReference type="EMBL" id="LCJB01000056">
    <property type="protein sequence ID" value="KKT69502.1"/>
    <property type="molecule type" value="Genomic_DNA"/>
</dbReference>
<dbReference type="PANTHER" id="PTHR28055:SF1">
    <property type="entry name" value="ALTERED INHERITANCE OF MITOCHONDRIA PROTEIN 41, MITOCHONDRIAL"/>
    <property type="match status" value="1"/>
</dbReference>
<name>A0A0G1LL87_9BACT</name>